<reference evidence="3" key="1">
    <citation type="submission" date="2021-01" db="EMBL/GenBank/DDBJ databases">
        <authorList>
            <person name="Corre E."/>
            <person name="Pelletier E."/>
            <person name="Niang G."/>
            <person name="Scheremetjew M."/>
            <person name="Finn R."/>
            <person name="Kale V."/>
            <person name="Holt S."/>
            <person name="Cochrane G."/>
            <person name="Meng A."/>
            <person name="Brown T."/>
            <person name="Cohen L."/>
        </authorList>
    </citation>
    <scope>NUCLEOTIDE SEQUENCE</scope>
    <source>
        <strain evidence="3">CCMP 2712</strain>
    </source>
</reference>
<name>A0A7S4UXA4_GUITH</name>
<feature type="transmembrane region" description="Helical" evidence="1">
    <location>
        <begin position="2497"/>
        <end position="2517"/>
    </location>
</feature>
<keyword evidence="2" id="KW-0732">Signal</keyword>
<protein>
    <submittedName>
        <fullName evidence="3">Uncharacterized protein</fullName>
    </submittedName>
</protein>
<dbReference type="EMBL" id="HBKN01045365">
    <property type="protein sequence ID" value="CAE2334859.1"/>
    <property type="molecule type" value="Transcribed_RNA"/>
</dbReference>
<gene>
    <name evidence="3" type="ORF">GTHE00462_LOCUS35495</name>
</gene>
<feature type="transmembrane region" description="Helical" evidence="1">
    <location>
        <begin position="1615"/>
        <end position="1635"/>
    </location>
</feature>
<evidence type="ECO:0000313" key="3">
    <source>
        <dbReference type="EMBL" id="CAE2334859.1"/>
    </source>
</evidence>
<feature type="transmembrane region" description="Helical" evidence="1">
    <location>
        <begin position="1672"/>
        <end position="1693"/>
    </location>
</feature>
<organism evidence="3">
    <name type="scientific">Guillardia theta</name>
    <name type="common">Cryptophyte</name>
    <name type="synonym">Cryptomonas phi</name>
    <dbReference type="NCBI Taxonomy" id="55529"/>
    <lineage>
        <taxon>Eukaryota</taxon>
        <taxon>Cryptophyceae</taxon>
        <taxon>Pyrenomonadales</taxon>
        <taxon>Geminigeraceae</taxon>
        <taxon>Guillardia</taxon>
    </lineage>
</organism>
<feature type="transmembrane region" description="Helical" evidence="1">
    <location>
        <begin position="2439"/>
        <end position="2459"/>
    </location>
</feature>
<sequence>MVRRSLLLWILIFQLIAPSKILVSSVSYSSDLIWNGQTLYQCYDSPQESVGCKHQSPNPVIVVPAGERLGCPTDPNTLSCNSNAQLPMIYALEDTWTGIGIGLKASSDSSSYALSLLVYYGVLDVYNISSKCGWVEESGNVTVDGFQVQKSCSFSSDTLCSYIAPYLSSSTSCPTMIVLTQFVVVNDISPFKLEISGKLSEISSTILNVKYKPNQYQNSLRLKSEYYNSASSKIRPYEVLNISLPDNSTFPVFLNILAIDNPPEMKSSLYSQPSACNGGSELPECNFGQFFVYEGSDNSLMITGLSVTDPDLYETCTSSNFECHQLDVILSTYKGTISLSSRTNLEIISQSSSSLRLMANLNDLNNALKSLKYTLGVNSLMSSSSVKYFNTQTNGQLELIEIFASDQGYTSYDGFAKVSTSNVSITIVAVNNAPYFLLLQPELSMQEGQQGNASAVSVHDVDVNEKITSNLALRNWMSNSSSSVYINQIQVSLSVKHGSLKLDYTRNLWLESTNTTSYLTVSSFRYGHDLSRVFPYFDNTGYLNGFQTHVSDIVLPYSQVCEYSNLGEAACPTGKEQGCVCQETVESSVVLYVNRSLQSQGFVDALPKAINSLDRTCGGMAYFPSPNSFTFGVACQTNTDCSNSIPEQCIPGVTCRCCVDLSQVCSVDTDCDRYNLGSPCGCLQGGSGKCGPFFSSTDPSQQNTTIIISPNPIPKLDGHACHYAGPGSSYCRSAAYAVTGTTLKTEFDRISLSSYGSSEISLFGPLSDVNLALNSIEYIANPYFSRLYRPPVSQRDPATFVLGADTLDVLSITANDLGNSGGGVYDPRTASISVPIRVHAVNHPPKANGPTVVEAMEDIPQNFVASVTGSQSGSQFVSPGFYITDPDSQDYLYDQMKLTVNLSCTHGRLYLNETYLQGEGKNEIEYLVWNQERRGLYNIFYDSQGNVVSSGPVFGNGCQFQPQCSDGTKLVSQDTKYGFIPNQAYGPIYPQRATMPMSCGLCLDITGNKFISIKGTLVALNKALSLVTYLPDPNFNTEFGSSETIKFSVNDNGARGDYPPGSKFANINPLEDAHQVDVVVKAVDDRPLIGRRVMSNLTVKHFDGGKSPDTIVQDYAILPINNSINALCFSLSPTSTEYWTHCRPGLREYIDIDEDTRFYITPDFLWIYDVDSQEALEVQGSRSFCCPQSSSSVCYCGRPCLCSTGTCACRVPEVCSGGAGQLLVSFFVVNGMLSFYPPPGRSLFPTSQLTFVTNASYIPITAGGFVKPCDNQLSCMRNVSEMHILATRATLQTALEQLYFSYQGKPNFYGYDNLDIIVNDQGYTDGCYNSSLVAKATMGIRVVGVNDNPVIQSPTSVQAYQKGSRCFFDFQRYDVSAVQGLSPQCVANPNGSAVPINHVNPIQFSDVDVNDVPYGNMTLILQVGNDPKKHASAGSFLLRQTQIFTTIWYTEFRGSDQLLQLQVDGTLSELNFLMQGLFYDADPRYQGYVPFIVKIFDNYNYGSCSGEHVCGAAYPACLDPLKATAHKPPLMGTSTATINTVVGPAIRCYHTPQTDANPCSKCNAESGCGWCPGSCSKQGGKCMIGTSSGPTYEICPQSPTGLGWRQCSKSSNQQLIILSALAAIIFLIVIAFFYFSRWAAKRHGNVLTFFVRKQSELTLYLKRLNFLPSDEANYSQFVVLLLFFAIALVIILLTGTSHSQCQFDRYFLLDQAQEVQITVDNCYIRFLPSRTQSGLIRNISSPQLQIAYSTSPQIVLTAETCGASAQITLSNKRPTTVKYDSFYCNIQIIVPDLVVLPSITVNAVGERTTTVRSSSTDADSMNFGLEFGPNNFILKGTVLQARLSNVSATNFEYNANKGELIAMDVSARGAGTFKSVEADLIVTTPFRTSVRFWQISSNLVCLTAAKGSLYVNNSCEEICKDIDLQNTTNSTTGARRRLLRDDRWEPSQSASIRSRISSFSKRGINNHSSSQLRANGLNVTDFFGLPVVNPVAGLNGTKYMCTGNPDVDKEWLCAPYDATAIALDQPCPPESAYAKRSDVPRIPGCTNLEACTVSQSPQCVCKPHCDMAGLRPAGTCNALGQCCQLICSGYSRADMFPEPFQPRCGSAIDPVKMPWCTGNLGQSFTFMSSTGSISFQVGKNCDAFSPGLCEDAQGNLSSTWSESSYAGGNPSSMINTSVDIRQTDKNILDLLFHPGGASQPLEDWFVLNLLGPGTVSSEVGQFVWISSIRYLIFRPWIMNVISYGLLTPSTSQSQSKLLPSFCPAFVPNTSLVYATRLESMYKALLNVIENYPPSQAQRLIPEGSMIVFDQTDGKSLIFSIDQFSGMIHVKSFNMEDYPYVLSMFGFGIGLPVFLSLVFTCLVLTFSRRYLMRYRRRKLVQEQMNRNLSQIINGSHPSAIEIDDLPEDIVEEMKQRTTFWFMFEDFAGVAEIQKSIISQWFWAATEVIFSALPTIFVLMISSALKDSYRKYECQFRADWCNCMQEQFQVVKASLAVEIFTYTYFVIACLELSMFYLRTSFNVFRRLIQKLFVVVFVVIWFMSLSCISTLTVFVLLGILFNVSLMLPYAIAVIGSCTVAYSMVARKYIMMYRVRRLVWKQMTSESTHIAKKLPKPIVEAVIAKNVEQCLASHGLSYFHICILVLKYMVTMALIFACLFIGFNAFTSTTDFQASLINDLILVVVVFASYLTFVTESDSVELSRQVEVTKDQIVNYLKRVVKIFSDQVDLGARIYSKMKKAMDSDTEEGIVPAVQTLRK</sequence>
<feature type="transmembrane region" description="Helical" evidence="1">
    <location>
        <begin position="2671"/>
        <end position="2690"/>
    </location>
</feature>
<feature type="transmembrane region" description="Helical" evidence="1">
    <location>
        <begin position="2563"/>
        <end position="2582"/>
    </location>
</feature>
<evidence type="ECO:0000256" key="2">
    <source>
        <dbReference type="SAM" id="SignalP"/>
    </source>
</evidence>
<feature type="transmembrane region" description="Helical" evidence="1">
    <location>
        <begin position="2634"/>
        <end position="2659"/>
    </location>
</feature>
<feature type="chain" id="PRO_5030688838" evidence="2">
    <location>
        <begin position="22"/>
        <end position="2755"/>
    </location>
</feature>
<proteinExistence type="predicted"/>
<accession>A0A7S4UXA4</accession>
<keyword evidence="1" id="KW-0472">Membrane</keyword>
<feature type="transmembrane region" description="Helical" evidence="1">
    <location>
        <begin position="2339"/>
        <end position="2366"/>
    </location>
</feature>
<keyword evidence="1" id="KW-1133">Transmembrane helix</keyword>
<feature type="transmembrane region" description="Helical" evidence="1">
    <location>
        <begin position="2529"/>
        <end position="2557"/>
    </location>
</feature>
<evidence type="ECO:0000256" key="1">
    <source>
        <dbReference type="SAM" id="Phobius"/>
    </source>
</evidence>
<keyword evidence="1" id="KW-0812">Transmembrane</keyword>
<feature type="signal peptide" evidence="2">
    <location>
        <begin position="1"/>
        <end position="21"/>
    </location>
</feature>